<keyword evidence="5 6" id="KW-0560">Oxidoreductase</keyword>
<evidence type="ECO:0000313" key="7">
    <source>
        <dbReference type="Proteomes" id="UP000583387"/>
    </source>
</evidence>
<comment type="similarity">
    <text evidence="2">Belongs to the bacterial ring-hydroxylating dioxygenase beta subunit family.</text>
</comment>
<protein>
    <submittedName>
        <fullName evidence="6">Anthranilate 1,2-dioxygenase small subunit</fullName>
        <ecNumber evidence="6">1.14.12.1</ecNumber>
    </submittedName>
</protein>
<dbReference type="EMBL" id="CAJFCI010000016">
    <property type="protein sequence ID" value="CAD5106223.1"/>
    <property type="molecule type" value="Genomic_DNA"/>
</dbReference>
<organism evidence="6 7">
    <name type="scientific">Zestomonas carbonaria</name>
    <dbReference type="NCBI Taxonomy" id="2762745"/>
    <lineage>
        <taxon>Bacteria</taxon>
        <taxon>Pseudomonadati</taxon>
        <taxon>Pseudomonadota</taxon>
        <taxon>Gammaproteobacteria</taxon>
        <taxon>Pseudomonadales</taxon>
        <taxon>Pseudomonadaceae</taxon>
        <taxon>Zestomonas</taxon>
    </lineage>
</organism>
<dbReference type="Gene3D" id="3.10.450.50">
    <property type="match status" value="1"/>
</dbReference>
<evidence type="ECO:0000256" key="4">
    <source>
        <dbReference type="ARBA" id="ARBA00022964"/>
    </source>
</evidence>
<reference evidence="6 7" key="1">
    <citation type="submission" date="2020-08" db="EMBL/GenBank/DDBJ databases">
        <authorList>
            <person name="Criscuolo A."/>
        </authorList>
    </citation>
    <scope>NUCLEOTIDE SEQUENCE [LARGE SCALE GENOMIC DNA]</scope>
    <source>
        <strain evidence="6">CIP111764</strain>
    </source>
</reference>
<evidence type="ECO:0000256" key="2">
    <source>
        <dbReference type="ARBA" id="ARBA00009570"/>
    </source>
</evidence>
<keyword evidence="4 6" id="KW-0223">Dioxygenase</keyword>
<dbReference type="GO" id="GO:0018618">
    <property type="term" value="F:anthranilate 1,2-dioxygenase (deaminating, decarboxylating) activity"/>
    <property type="evidence" value="ECO:0007669"/>
    <property type="project" value="UniProtKB-EC"/>
</dbReference>
<proteinExistence type="inferred from homology"/>
<dbReference type="PANTHER" id="PTHR41534">
    <property type="entry name" value="BLR3401 PROTEIN"/>
    <property type="match status" value="1"/>
</dbReference>
<comment type="caution">
    <text evidence="6">The sequence shown here is derived from an EMBL/GenBank/DDBJ whole genome shotgun (WGS) entry which is preliminary data.</text>
</comment>
<dbReference type="Proteomes" id="UP000583387">
    <property type="component" value="Unassembled WGS sequence"/>
</dbReference>
<comment type="pathway">
    <text evidence="1">Aromatic compound metabolism.</text>
</comment>
<dbReference type="Pfam" id="PF00866">
    <property type="entry name" value="Ring_hydroxyl_B"/>
    <property type="match status" value="1"/>
</dbReference>
<evidence type="ECO:0000256" key="1">
    <source>
        <dbReference type="ARBA" id="ARBA00005211"/>
    </source>
</evidence>
<keyword evidence="7" id="KW-1185">Reference proteome</keyword>
<name>A0A7U7EJJ6_9GAMM</name>
<dbReference type="EC" id="1.14.12.1" evidence="6"/>
<evidence type="ECO:0000313" key="6">
    <source>
        <dbReference type="EMBL" id="CAD5106223.1"/>
    </source>
</evidence>
<accession>A0A7U7EJJ6</accession>
<dbReference type="PANTHER" id="PTHR41534:SF2">
    <property type="entry name" value="3-PHENYLPROPIONATE_CINNAMIC ACID DIOXYGENASE SUBUNIT BETA"/>
    <property type="match status" value="1"/>
</dbReference>
<dbReference type="InterPro" id="IPR032710">
    <property type="entry name" value="NTF2-like_dom_sf"/>
</dbReference>
<keyword evidence="3" id="KW-0058">Aromatic hydrocarbons catabolism</keyword>
<dbReference type="InterPro" id="IPR000391">
    <property type="entry name" value="Rng_hydr_dOase-bsu"/>
</dbReference>
<gene>
    <name evidence="6" type="primary">antB_1</name>
    <name evidence="6" type="ORF">PSEWESI4_00483</name>
</gene>
<dbReference type="SUPFAM" id="SSF54427">
    <property type="entry name" value="NTF2-like"/>
    <property type="match status" value="1"/>
</dbReference>
<dbReference type="GO" id="GO:0019380">
    <property type="term" value="P:3-phenylpropionate catabolic process"/>
    <property type="evidence" value="ECO:0007669"/>
    <property type="project" value="TreeGrafter"/>
</dbReference>
<evidence type="ECO:0000256" key="5">
    <source>
        <dbReference type="ARBA" id="ARBA00023002"/>
    </source>
</evidence>
<sequence>MASPRNALFERTNMNLELLNHVSAFIWQEADMLDHGEFDAWLDLWSEKGTYIIPIDPNETDFENSLNYAYDDHHMRTLRVKRLTSGESISTTPRARTVRALSRFRVLGEADGVVTVRCAQNLREFRKDMLKHYTADITFELKREGEGFRIQRKLIQLINSTDTLAGIGYIL</sequence>
<evidence type="ECO:0000256" key="3">
    <source>
        <dbReference type="ARBA" id="ARBA00022797"/>
    </source>
</evidence>
<dbReference type="AlphaFoldDB" id="A0A7U7EJJ6"/>